<keyword evidence="1" id="KW-0413">Isomerase</keyword>
<dbReference type="InterPro" id="IPR014347">
    <property type="entry name" value="Tautomerase/MIF_sf"/>
</dbReference>
<dbReference type="RefSeq" id="WP_248354250.1">
    <property type="nucleotide sequence ID" value="NZ_AP025591.1"/>
</dbReference>
<keyword evidence="4" id="KW-1185">Reference proteome</keyword>
<dbReference type="InterPro" id="IPR004370">
    <property type="entry name" value="4-OT-like_dom"/>
</dbReference>
<name>A0ABM7X0Z0_9BACT</name>
<sequence length="135" mass="15173">MPHLQFELNFTPTPEQKARFGKAVVRHFSTIMDTGTDHIAITLRCYGRDDLVFGRAVDPAKGIAILNADIRLGRTKDQKRRLALAIIDELNEAFGVPKKAVYVVYTEHDGEHFQLEEKVLPSWSEGEDPLAGGKR</sequence>
<dbReference type="Gene3D" id="3.30.429.10">
    <property type="entry name" value="Macrophage Migration Inhibitory Factor"/>
    <property type="match status" value="1"/>
</dbReference>
<dbReference type="Proteomes" id="UP001162891">
    <property type="component" value="Chromosome"/>
</dbReference>
<evidence type="ECO:0000256" key="1">
    <source>
        <dbReference type="ARBA" id="ARBA00023235"/>
    </source>
</evidence>
<organism evidence="3 4">
    <name type="scientific">Anaeromyxobacter oryzae</name>
    <dbReference type="NCBI Taxonomy" id="2918170"/>
    <lineage>
        <taxon>Bacteria</taxon>
        <taxon>Pseudomonadati</taxon>
        <taxon>Myxococcota</taxon>
        <taxon>Myxococcia</taxon>
        <taxon>Myxococcales</taxon>
        <taxon>Cystobacterineae</taxon>
        <taxon>Anaeromyxobacteraceae</taxon>
        <taxon>Anaeromyxobacter</taxon>
    </lineage>
</organism>
<dbReference type="EMBL" id="AP025591">
    <property type="protein sequence ID" value="BDG05423.1"/>
    <property type="molecule type" value="Genomic_DNA"/>
</dbReference>
<dbReference type="SUPFAM" id="SSF55331">
    <property type="entry name" value="Tautomerase/MIF"/>
    <property type="match status" value="1"/>
</dbReference>
<evidence type="ECO:0000313" key="3">
    <source>
        <dbReference type="EMBL" id="BDG05423.1"/>
    </source>
</evidence>
<gene>
    <name evidence="3" type="ORF">AMOR_44190</name>
</gene>
<feature type="domain" description="4-oxalocrotonate tautomerase-like" evidence="2">
    <location>
        <begin position="69"/>
        <end position="119"/>
    </location>
</feature>
<accession>A0ABM7X0Z0</accession>
<evidence type="ECO:0000259" key="2">
    <source>
        <dbReference type="Pfam" id="PF01361"/>
    </source>
</evidence>
<reference evidence="4" key="1">
    <citation type="journal article" date="2022" name="Int. J. Syst. Evol. Microbiol.">
        <title>Anaeromyxobacter oryzae sp. nov., Anaeromyxobacter diazotrophicus sp. nov. and Anaeromyxobacter paludicola sp. nov., isolated from paddy soils.</title>
        <authorList>
            <person name="Itoh H."/>
            <person name="Xu Z."/>
            <person name="Mise K."/>
            <person name="Masuda Y."/>
            <person name="Ushijima N."/>
            <person name="Hayakawa C."/>
            <person name="Shiratori Y."/>
            <person name="Senoo K."/>
        </authorList>
    </citation>
    <scope>NUCLEOTIDE SEQUENCE [LARGE SCALE GENOMIC DNA]</scope>
    <source>
        <strain evidence="4">Red232</strain>
    </source>
</reference>
<dbReference type="Pfam" id="PF01361">
    <property type="entry name" value="Tautomerase"/>
    <property type="match status" value="1"/>
</dbReference>
<protein>
    <recommendedName>
        <fullName evidence="2">4-oxalocrotonate tautomerase-like domain-containing protein</fullName>
    </recommendedName>
</protein>
<proteinExistence type="predicted"/>
<evidence type="ECO:0000313" key="4">
    <source>
        <dbReference type="Proteomes" id="UP001162891"/>
    </source>
</evidence>